<evidence type="ECO:0000313" key="3">
    <source>
        <dbReference type="WBParaSite" id="PgR126X_g002_t01"/>
    </source>
</evidence>
<protein>
    <submittedName>
        <fullName evidence="3">Uncharacterized protein</fullName>
    </submittedName>
</protein>
<dbReference type="AlphaFoldDB" id="A0A915CD67"/>
<dbReference type="Proteomes" id="UP000887569">
    <property type="component" value="Unplaced"/>
</dbReference>
<organism evidence="2 3">
    <name type="scientific">Parascaris univalens</name>
    <name type="common">Nematode worm</name>
    <dbReference type="NCBI Taxonomy" id="6257"/>
    <lineage>
        <taxon>Eukaryota</taxon>
        <taxon>Metazoa</taxon>
        <taxon>Ecdysozoa</taxon>
        <taxon>Nematoda</taxon>
        <taxon>Chromadorea</taxon>
        <taxon>Rhabditida</taxon>
        <taxon>Spirurina</taxon>
        <taxon>Ascaridomorpha</taxon>
        <taxon>Ascaridoidea</taxon>
        <taxon>Ascarididae</taxon>
        <taxon>Parascaris</taxon>
    </lineage>
</organism>
<evidence type="ECO:0000313" key="2">
    <source>
        <dbReference type="Proteomes" id="UP000887569"/>
    </source>
</evidence>
<reference evidence="3" key="1">
    <citation type="submission" date="2022-11" db="UniProtKB">
        <authorList>
            <consortium name="WormBaseParasite"/>
        </authorList>
    </citation>
    <scope>IDENTIFICATION</scope>
</reference>
<dbReference type="PANTHER" id="PTHR38608:SF3">
    <property type="entry name" value="TNP_DDE_DOM DOMAIN-CONTAINING PROTEIN"/>
    <property type="match status" value="1"/>
</dbReference>
<accession>A0A915CD67</accession>
<evidence type="ECO:0000256" key="1">
    <source>
        <dbReference type="SAM" id="Phobius"/>
    </source>
</evidence>
<keyword evidence="1" id="KW-1133">Transmembrane helix</keyword>
<proteinExistence type="predicted"/>
<keyword evidence="1" id="KW-0812">Transmembrane</keyword>
<sequence>MEKLKKKQFTLYEGVPFQVVVCQVRHLEMIHVFNSPIDPSSMNEFQRSKRKDGEQMFKNATVNKRKVTYTKDGRRLVDGKIESEQKPNELWSAALTRSMASDWKGRCDDRLAQNGRSFWQHLQYFNGQYQLRTNGYSVCALVVINIVLFALLLYYFLF</sequence>
<keyword evidence="1" id="KW-0472">Membrane</keyword>
<dbReference type="PANTHER" id="PTHR38608">
    <property type="entry name" value="PROTEIN CBG07207"/>
    <property type="match status" value="1"/>
</dbReference>
<name>A0A915CD67_PARUN</name>
<feature type="transmembrane region" description="Helical" evidence="1">
    <location>
        <begin position="135"/>
        <end position="157"/>
    </location>
</feature>
<keyword evidence="2" id="KW-1185">Reference proteome</keyword>
<dbReference type="WBParaSite" id="PgR126X_g002_t01">
    <property type="protein sequence ID" value="PgR126X_g002_t01"/>
    <property type="gene ID" value="PgR126X_g002"/>
</dbReference>